<protein>
    <submittedName>
        <fullName evidence="2">Uncharacterized protein</fullName>
    </submittedName>
</protein>
<evidence type="ECO:0000256" key="1">
    <source>
        <dbReference type="SAM" id="MobiDB-lite"/>
    </source>
</evidence>
<dbReference type="AlphaFoldDB" id="A0A1M7G7W4"/>
<evidence type="ECO:0000313" key="3">
    <source>
        <dbReference type="Proteomes" id="UP000184123"/>
    </source>
</evidence>
<sequence length="152" mass="15682">MAAQGRAAVGHRADARPCHTSRFAHLRQCGTDENQIDQDELFDCHVNNNRQKKTAPEDGQASHGLAAAGASRGWESSSVTPSGSDMAVAGVEQLLTNQIIEGAQGGGGTTAYGDHDLLVGNGGDITGGEDARDRGHATGIGDDLAALGQLHR</sequence>
<dbReference type="Proteomes" id="UP000184123">
    <property type="component" value="Unassembled WGS sequence"/>
</dbReference>
<organism evidence="2 3">
    <name type="scientific">Halomonas cupida</name>
    <dbReference type="NCBI Taxonomy" id="44933"/>
    <lineage>
        <taxon>Bacteria</taxon>
        <taxon>Pseudomonadati</taxon>
        <taxon>Pseudomonadota</taxon>
        <taxon>Gammaproteobacteria</taxon>
        <taxon>Oceanospirillales</taxon>
        <taxon>Halomonadaceae</taxon>
        <taxon>Halomonas</taxon>
    </lineage>
</organism>
<accession>A0A1M7G7W4</accession>
<gene>
    <name evidence="2" type="ORF">SAMN05660971_02216</name>
</gene>
<proteinExistence type="predicted"/>
<reference evidence="2 3" key="1">
    <citation type="submission" date="2016-11" db="EMBL/GenBank/DDBJ databases">
        <authorList>
            <person name="Jaros S."/>
            <person name="Januszkiewicz K."/>
            <person name="Wedrychowicz H."/>
        </authorList>
    </citation>
    <scope>NUCLEOTIDE SEQUENCE [LARGE SCALE GENOMIC DNA]</scope>
    <source>
        <strain evidence="2 3">DSM 4740</strain>
    </source>
</reference>
<name>A0A1M7G7W4_9GAMM</name>
<feature type="region of interest" description="Disordered" evidence="1">
    <location>
        <begin position="48"/>
        <end position="84"/>
    </location>
</feature>
<evidence type="ECO:0000313" key="2">
    <source>
        <dbReference type="EMBL" id="SHM12017.1"/>
    </source>
</evidence>
<dbReference type="EMBL" id="FRCA01000005">
    <property type="protein sequence ID" value="SHM12017.1"/>
    <property type="molecule type" value="Genomic_DNA"/>
</dbReference>
<feature type="compositionally biased region" description="Polar residues" evidence="1">
    <location>
        <begin position="74"/>
        <end position="83"/>
    </location>
</feature>
<dbReference type="STRING" id="44933.SAMN05660971_02216"/>